<sequence length="92" mass="10777">VAWTVTTSPRSSRRAPEAARGAPTSTPRCSSSCSRVRWGSTRTSRGRWPRWWWPGTPPCSRRRCWRRRRGASTRTWTRRSPSSHGPRPWRCR</sequence>
<evidence type="ECO:0000256" key="1">
    <source>
        <dbReference type="SAM" id="MobiDB-lite"/>
    </source>
</evidence>
<feature type="compositionally biased region" description="Low complexity" evidence="1">
    <location>
        <begin position="18"/>
        <end position="30"/>
    </location>
</feature>
<protein>
    <submittedName>
        <fullName evidence="2">Uncharacterized protein</fullName>
    </submittedName>
</protein>
<feature type="non-terminal residue" evidence="2">
    <location>
        <position position="1"/>
    </location>
</feature>
<feature type="non-terminal residue" evidence="2">
    <location>
        <position position="92"/>
    </location>
</feature>
<gene>
    <name evidence="2" type="ORF">AVDCRST_MAG35-2427</name>
</gene>
<proteinExistence type="predicted"/>
<feature type="region of interest" description="Disordered" evidence="1">
    <location>
        <begin position="1"/>
        <end position="30"/>
    </location>
</feature>
<dbReference type="EMBL" id="CADCUY010000493">
    <property type="protein sequence ID" value="CAA9428226.1"/>
    <property type="molecule type" value="Genomic_DNA"/>
</dbReference>
<name>A0A6J4Q269_9ACTN</name>
<feature type="compositionally biased region" description="Low complexity" evidence="1">
    <location>
        <begin position="72"/>
        <end position="83"/>
    </location>
</feature>
<organism evidence="2">
    <name type="scientific">uncultured Quadrisphaera sp</name>
    <dbReference type="NCBI Taxonomy" id="904978"/>
    <lineage>
        <taxon>Bacteria</taxon>
        <taxon>Bacillati</taxon>
        <taxon>Actinomycetota</taxon>
        <taxon>Actinomycetes</taxon>
        <taxon>Kineosporiales</taxon>
        <taxon>Kineosporiaceae</taxon>
        <taxon>Quadrisphaera</taxon>
        <taxon>environmental samples</taxon>
    </lineage>
</organism>
<feature type="region of interest" description="Disordered" evidence="1">
    <location>
        <begin position="68"/>
        <end position="92"/>
    </location>
</feature>
<dbReference type="AlphaFoldDB" id="A0A6J4Q269"/>
<reference evidence="2" key="1">
    <citation type="submission" date="2020-02" db="EMBL/GenBank/DDBJ databases">
        <authorList>
            <person name="Meier V. D."/>
        </authorList>
    </citation>
    <scope>NUCLEOTIDE SEQUENCE</scope>
    <source>
        <strain evidence="2">AVDCRST_MAG35</strain>
    </source>
</reference>
<feature type="compositionally biased region" description="Low complexity" evidence="1">
    <location>
        <begin position="1"/>
        <end position="10"/>
    </location>
</feature>
<accession>A0A6J4Q269</accession>
<evidence type="ECO:0000313" key="2">
    <source>
        <dbReference type="EMBL" id="CAA9428226.1"/>
    </source>
</evidence>